<name>A0A6I9R325_ELAGV</name>
<keyword evidence="2" id="KW-0732">Signal</keyword>
<evidence type="ECO:0000256" key="2">
    <source>
        <dbReference type="SAM" id="SignalP"/>
    </source>
</evidence>
<dbReference type="InterPro" id="IPR001024">
    <property type="entry name" value="PLAT/LH2_dom"/>
</dbReference>
<keyword evidence="4" id="KW-1185">Reference proteome</keyword>
<organism evidence="4 5">
    <name type="scientific">Elaeis guineensis var. tenera</name>
    <name type="common">Oil palm</name>
    <dbReference type="NCBI Taxonomy" id="51953"/>
    <lineage>
        <taxon>Eukaryota</taxon>
        <taxon>Viridiplantae</taxon>
        <taxon>Streptophyta</taxon>
        <taxon>Embryophyta</taxon>
        <taxon>Tracheophyta</taxon>
        <taxon>Spermatophyta</taxon>
        <taxon>Magnoliopsida</taxon>
        <taxon>Liliopsida</taxon>
        <taxon>Arecaceae</taxon>
        <taxon>Arecoideae</taxon>
        <taxon>Cocoseae</taxon>
        <taxon>Elaeidinae</taxon>
        <taxon>Elaeis</taxon>
    </lineage>
</organism>
<dbReference type="AlphaFoldDB" id="A0A6I9R325"/>
<gene>
    <name evidence="5" type="primary">LOC105043681</name>
</gene>
<dbReference type="KEGG" id="egu:105043681"/>
<dbReference type="Pfam" id="PF06232">
    <property type="entry name" value="ATS3"/>
    <property type="match status" value="1"/>
</dbReference>
<dbReference type="InParanoid" id="A0A6I9R325"/>
<evidence type="ECO:0000313" key="5">
    <source>
        <dbReference type="RefSeq" id="XP_010919638.1"/>
    </source>
</evidence>
<protein>
    <submittedName>
        <fullName evidence="5">PLAT domain-containing protein 3</fullName>
    </submittedName>
</protein>
<dbReference type="SUPFAM" id="SSF49723">
    <property type="entry name" value="Lipase/lipooxygenase domain (PLAT/LH2 domain)"/>
    <property type="match status" value="1"/>
</dbReference>
<feature type="signal peptide" evidence="2">
    <location>
        <begin position="1"/>
        <end position="22"/>
    </location>
</feature>
<dbReference type="Proteomes" id="UP000504607">
    <property type="component" value="Chromosome 4"/>
</dbReference>
<dbReference type="Gene3D" id="2.60.60.20">
    <property type="entry name" value="PLAT/LH2 domain"/>
    <property type="match status" value="1"/>
</dbReference>
<dbReference type="InterPro" id="IPR036392">
    <property type="entry name" value="PLAT/LH2_dom_sf"/>
</dbReference>
<evidence type="ECO:0000313" key="4">
    <source>
        <dbReference type="Proteomes" id="UP000504607"/>
    </source>
</evidence>
<evidence type="ECO:0000259" key="3">
    <source>
        <dbReference type="PROSITE" id="PS50095"/>
    </source>
</evidence>
<dbReference type="InterPro" id="IPR010417">
    <property type="entry name" value="Embryo-specific_ATS3"/>
</dbReference>
<reference evidence="5" key="1">
    <citation type="submission" date="2025-08" db="UniProtKB">
        <authorList>
            <consortium name="RefSeq"/>
        </authorList>
    </citation>
    <scope>IDENTIFICATION</scope>
</reference>
<sequence length="178" mass="19495">MMARRFHSLLLLLALLPLLASAEDDECVYTVYVRTGTPIKGGTDATIGVSLGDASGLDFQVKDLVSWGGLMGPDHDYFERGNLDIFSGRGPCGLSTPLCRLNVTSDGSGKHPGWYLDYVEVTFTGPHLNCSQTLFNVYRWLATDAWPFQLTATINVCDQARAPRNPNLVLGNRLDTDI</sequence>
<feature type="domain" description="PLAT" evidence="3">
    <location>
        <begin position="27"/>
        <end position="155"/>
    </location>
</feature>
<evidence type="ECO:0000256" key="1">
    <source>
        <dbReference type="PROSITE-ProRule" id="PRU00152"/>
    </source>
</evidence>
<dbReference type="OrthoDB" id="5322100at2759"/>
<accession>A0A6I9R325</accession>
<dbReference type="PANTHER" id="PTHR31718:SF47">
    <property type="entry name" value="OS06G0206401 PROTEIN"/>
    <property type="match status" value="1"/>
</dbReference>
<dbReference type="PROSITE" id="PS50095">
    <property type="entry name" value="PLAT"/>
    <property type="match status" value="1"/>
</dbReference>
<dbReference type="RefSeq" id="XP_010919638.1">
    <property type="nucleotide sequence ID" value="XM_010921336.3"/>
</dbReference>
<comment type="caution">
    <text evidence="1">Lacks conserved residue(s) required for the propagation of feature annotation.</text>
</comment>
<dbReference type="GeneID" id="105043681"/>
<proteinExistence type="predicted"/>
<feature type="chain" id="PRO_5026829010" evidence="2">
    <location>
        <begin position="23"/>
        <end position="178"/>
    </location>
</feature>
<dbReference type="PANTHER" id="PTHR31718">
    <property type="entry name" value="PLAT DOMAIN-CONTAINING PROTEIN"/>
    <property type="match status" value="1"/>
</dbReference>